<dbReference type="AlphaFoldDB" id="A0A930Q352"/>
<accession>A0A930Q352</accession>
<name>A0A930Q352_9MICC</name>
<comment type="caution">
    <text evidence="1">The sequence shown here is derived from an EMBL/GenBank/DDBJ whole genome shotgun (WGS) entry which is preliminary data.</text>
</comment>
<proteinExistence type="predicted"/>
<sequence>MSSTYILAVYCDYNRIGYCDYPTWNLLTRNDMRCDAIYNIIEPLEYNSGNGTQEFEDFHFDTIYGNEISQPAAFEQFFENFGVWQDGDPDYEEPRELIGVDPDNLIHNEDGKPAVFWEEFTDAVMSSREFKGTLEWGVQEKINDLFDAHQEWNLEITGACPDGLKPWNTDHGEVFFTAKIYREYPVVKP</sequence>
<organism evidence="1 2">
    <name type="scientific">Rothia mucilaginosa</name>
    <dbReference type="NCBI Taxonomy" id="43675"/>
    <lineage>
        <taxon>Bacteria</taxon>
        <taxon>Bacillati</taxon>
        <taxon>Actinomycetota</taxon>
        <taxon>Actinomycetes</taxon>
        <taxon>Micrococcales</taxon>
        <taxon>Micrococcaceae</taxon>
        <taxon>Rothia</taxon>
    </lineage>
</organism>
<protein>
    <submittedName>
        <fullName evidence="1">Uncharacterized protein</fullName>
    </submittedName>
</protein>
<gene>
    <name evidence="1" type="ORF">HXO65_00020</name>
</gene>
<dbReference type="EMBL" id="JABZXS010000001">
    <property type="protein sequence ID" value="MBF1672590.1"/>
    <property type="molecule type" value="Genomic_DNA"/>
</dbReference>
<reference evidence="1" key="1">
    <citation type="submission" date="2020-04" db="EMBL/GenBank/DDBJ databases">
        <title>Deep metagenomics examines the oral microbiome during advanced dental caries in children, revealing novel taxa and co-occurrences with host molecules.</title>
        <authorList>
            <person name="Baker J.L."/>
            <person name="Morton J.T."/>
            <person name="Dinis M."/>
            <person name="Alvarez R."/>
            <person name="Tran N.C."/>
            <person name="Knight R."/>
            <person name="Edlund A."/>
        </authorList>
    </citation>
    <scope>NUCLEOTIDE SEQUENCE</scope>
    <source>
        <strain evidence="1">JCVI_47_bin.3</strain>
    </source>
</reference>
<evidence type="ECO:0000313" key="2">
    <source>
        <dbReference type="Proteomes" id="UP000785653"/>
    </source>
</evidence>
<evidence type="ECO:0000313" key="1">
    <source>
        <dbReference type="EMBL" id="MBF1672590.1"/>
    </source>
</evidence>
<dbReference type="Proteomes" id="UP000785653">
    <property type="component" value="Unassembled WGS sequence"/>
</dbReference>